<dbReference type="EMBL" id="EQ974143">
    <property type="protein sequence ID" value="EEF32827.1"/>
    <property type="molecule type" value="Genomic_DNA"/>
</dbReference>
<reference evidence="3" key="1">
    <citation type="journal article" date="2010" name="Nat. Biotechnol.">
        <title>Draft genome sequence of the oilseed species Ricinus communis.</title>
        <authorList>
            <person name="Chan A.P."/>
            <person name="Crabtree J."/>
            <person name="Zhao Q."/>
            <person name="Lorenzi H."/>
            <person name="Orvis J."/>
            <person name="Puiu D."/>
            <person name="Melake-Berhan A."/>
            <person name="Jones K.M."/>
            <person name="Redman J."/>
            <person name="Chen G."/>
            <person name="Cahoon E.B."/>
            <person name="Gedil M."/>
            <person name="Stanke M."/>
            <person name="Haas B.J."/>
            <person name="Wortman J.R."/>
            <person name="Fraser-Liggett C.M."/>
            <person name="Ravel J."/>
            <person name="Rabinowicz P.D."/>
        </authorList>
    </citation>
    <scope>NUCLEOTIDE SEQUENCE [LARGE SCALE GENOMIC DNA]</scope>
    <source>
        <strain evidence="3">cv. Hale</strain>
    </source>
</reference>
<proteinExistence type="predicted"/>
<sequence>MGKNEKFASSGKGRGTYFSRGRSYGDKMVAGVASIGRLHNSELCTLRSSSPIVDVRPIDKVIWKMP</sequence>
<dbReference type="Proteomes" id="UP000008311">
    <property type="component" value="Unassembled WGS sequence"/>
</dbReference>
<keyword evidence="3" id="KW-1185">Reference proteome</keyword>
<name>B9SU89_RICCO</name>
<dbReference type="AlphaFoldDB" id="B9SU89"/>
<accession>B9SU89</accession>
<evidence type="ECO:0000256" key="1">
    <source>
        <dbReference type="SAM" id="MobiDB-lite"/>
    </source>
</evidence>
<feature type="region of interest" description="Disordered" evidence="1">
    <location>
        <begin position="1"/>
        <end position="20"/>
    </location>
</feature>
<gene>
    <name evidence="2" type="ORF">RCOM_0571470</name>
</gene>
<protein>
    <submittedName>
        <fullName evidence="2">Uncharacterized protein</fullName>
    </submittedName>
</protein>
<evidence type="ECO:0000313" key="2">
    <source>
        <dbReference type="EMBL" id="EEF32827.1"/>
    </source>
</evidence>
<organism evidence="2 3">
    <name type="scientific">Ricinus communis</name>
    <name type="common">Castor bean</name>
    <dbReference type="NCBI Taxonomy" id="3988"/>
    <lineage>
        <taxon>Eukaryota</taxon>
        <taxon>Viridiplantae</taxon>
        <taxon>Streptophyta</taxon>
        <taxon>Embryophyta</taxon>
        <taxon>Tracheophyta</taxon>
        <taxon>Spermatophyta</taxon>
        <taxon>Magnoliopsida</taxon>
        <taxon>eudicotyledons</taxon>
        <taxon>Gunneridae</taxon>
        <taxon>Pentapetalae</taxon>
        <taxon>rosids</taxon>
        <taxon>fabids</taxon>
        <taxon>Malpighiales</taxon>
        <taxon>Euphorbiaceae</taxon>
        <taxon>Acalyphoideae</taxon>
        <taxon>Acalypheae</taxon>
        <taxon>Ricinus</taxon>
    </lineage>
</organism>
<evidence type="ECO:0000313" key="3">
    <source>
        <dbReference type="Proteomes" id="UP000008311"/>
    </source>
</evidence>
<dbReference type="InParanoid" id="B9SU89"/>